<dbReference type="RefSeq" id="WP_189330601.1">
    <property type="nucleotide sequence ID" value="NZ_AP023356.1"/>
</dbReference>
<accession>A0ABN6CST4</accession>
<evidence type="ECO:0000313" key="1">
    <source>
        <dbReference type="EMBL" id="BCJ48297.1"/>
    </source>
</evidence>
<name>A0ABN6CST4_9ACTN</name>
<dbReference type="EMBL" id="AP023356">
    <property type="protein sequence ID" value="BCJ48297.1"/>
    <property type="molecule type" value="Genomic_DNA"/>
</dbReference>
<gene>
    <name evidence="1" type="ORF">Aiant_89540</name>
</gene>
<reference evidence="1 2" key="1">
    <citation type="submission" date="2020-08" db="EMBL/GenBank/DDBJ databases">
        <title>Whole genome shotgun sequence of Actinoplanes ianthinogenes NBRC 13996.</title>
        <authorList>
            <person name="Komaki H."/>
            <person name="Tamura T."/>
        </authorList>
    </citation>
    <scope>NUCLEOTIDE SEQUENCE [LARGE SCALE GENOMIC DNA]</scope>
    <source>
        <strain evidence="1 2">NBRC 13996</strain>
    </source>
</reference>
<dbReference type="Proteomes" id="UP000676967">
    <property type="component" value="Chromosome"/>
</dbReference>
<keyword evidence="2" id="KW-1185">Reference proteome</keyword>
<sequence>MEIGDLERAGGVFESDGFVDRANRSMITLFDRLDALPRSDAFWARTNYRATWYKLGEFARQCLARDPGDDVARWTLIAMSMQTGMYGGLALLAEQPSPSPEVVSDLLALSEHVWMEVGVPPGAELEKALLKVGPELLAQATEPAASAARAFLAGQPFAKALGRDRWEAFVDALAEDRRESAVERAREYLHSDDKAVDDLLAAARWWVEFRDTDARERLQQLLG</sequence>
<protein>
    <submittedName>
        <fullName evidence="1">Uncharacterized protein</fullName>
    </submittedName>
</protein>
<organism evidence="1 2">
    <name type="scientific">Actinoplanes ianthinogenes</name>
    <dbReference type="NCBI Taxonomy" id="122358"/>
    <lineage>
        <taxon>Bacteria</taxon>
        <taxon>Bacillati</taxon>
        <taxon>Actinomycetota</taxon>
        <taxon>Actinomycetes</taxon>
        <taxon>Micromonosporales</taxon>
        <taxon>Micromonosporaceae</taxon>
        <taxon>Actinoplanes</taxon>
    </lineage>
</organism>
<evidence type="ECO:0000313" key="2">
    <source>
        <dbReference type="Proteomes" id="UP000676967"/>
    </source>
</evidence>
<proteinExistence type="predicted"/>